<sequence length="133" mass="14382">MPDRQLMNVSDKYPANCCIFSRQCSVFAVDKPQGKTSAHVVNILKAILCRAMCEEEGLRRTQLKVGHGGTLDPMATGVLIIGVGHGTKALASYLNCTKTYTVTGQLGAETNTYDMEGQVTKTAALRSHHARPD</sequence>
<evidence type="ECO:0000313" key="8">
    <source>
        <dbReference type="Proteomes" id="UP000054350"/>
    </source>
</evidence>
<dbReference type="Proteomes" id="UP000054350">
    <property type="component" value="Unassembled WGS sequence"/>
</dbReference>
<evidence type="ECO:0000256" key="5">
    <source>
        <dbReference type="ARBA" id="ARBA00023235"/>
    </source>
</evidence>
<keyword evidence="8" id="KW-1185">Reference proteome</keyword>
<dbReference type="OrthoDB" id="9995526at2759"/>
<dbReference type="AlphaFoldDB" id="A0A0L0T570"/>
<dbReference type="InterPro" id="IPR002501">
    <property type="entry name" value="PsdUridine_synth_N"/>
</dbReference>
<dbReference type="Pfam" id="PF01509">
    <property type="entry name" value="TruB_N"/>
    <property type="match status" value="1"/>
</dbReference>
<dbReference type="GO" id="GO:0003723">
    <property type="term" value="F:RNA binding"/>
    <property type="evidence" value="ECO:0007669"/>
    <property type="project" value="InterPro"/>
</dbReference>
<reference evidence="8" key="2">
    <citation type="submission" date="2009-11" db="EMBL/GenBank/DDBJ databases">
        <title>The Genome Sequence of Allomyces macrogynus strain ATCC 38327.</title>
        <authorList>
            <consortium name="The Broad Institute Genome Sequencing Platform"/>
            <person name="Russ C."/>
            <person name="Cuomo C."/>
            <person name="Shea T."/>
            <person name="Young S.K."/>
            <person name="Zeng Q."/>
            <person name="Koehrsen M."/>
            <person name="Haas B."/>
            <person name="Borodovsky M."/>
            <person name="Guigo R."/>
            <person name="Alvarado L."/>
            <person name="Berlin A."/>
            <person name="Borenstein D."/>
            <person name="Chen Z."/>
            <person name="Engels R."/>
            <person name="Freedman E."/>
            <person name="Gellesch M."/>
            <person name="Goldberg J."/>
            <person name="Griggs A."/>
            <person name="Gujja S."/>
            <person name="Heiman D."/>
            <person name="Hepburn T."/>
            <person name="Howarth C."/>
            <person name="Jen D."/>
            <person name="Larson L."/>
            <person name="Lewis B."/>
            <person name="Mehta T."/>
            <person name="Park D."/>
            <person name="Pearson M."/>
            <person name="Roberts A."/>
            <person name="Saif S."/>
            <person name="Shenoy N."/>
            <person name="Sisk P."/>
            <person name="Stolte C."/>
            <person name="Sykes S."/>
            <person name="Walk T."/>
            <person name="White J."/>
            <person name="Yandava C."/>
            <person name="Burger G."/>
            <person name="Gray M.W."/>
            <person name="Holland P.W.H."/>
            <person name="King N."/>
            <person name="Lang F.B.F."/>
            <person name="Roger A.J."/>
            <person name="Ruiz-Trillo I."/>
            <person name="Lander E."/>
            <person name="Nusbaum C."/>
        </authorList>
    </citation>
    <scope>NUCLEOTIDE SEQUENCE [LARGE SCALE GENOMIC DNA]</scope>
    <source>
        <strain evidence="8">ATCC 38327</strain>
    </source>
</reference>
<dbReference type="GO" id="GO:0160148">
    <property type="term" value="F:tRNA pseudouridine(55) synthase activity"/>
    <property type="evidence" value="ECO:0007669"/>
    <property type="project" value="UniProtKB-EC"/>
</dbReference>
<dbReference type="VEuPathDB" id="FungiDB:AMAG_20017"/>
<dbReference type="STRING" id="578462.A0A0L0T570"/>
<keyword evidence="4" id="KW-0819">tRNA processing</keyword>
<dbReference type="GO" id="GO:0006400">
    <property type="term" value="P:tRNA modification"/>
    <property type="evidence" value="ECO:0007669"/>
    <property type="project" value="TreeGrafter"/>
</dbReference>
<keyword evidence="5" id="KW-0413">Isomerase</keyword>
<gene>
    <name evidence="7" type="ORF">AMAG_20017</name>
</gene>
<dbReference type="InterPro" id="IPR020103">
    <property type="entry name" value="PsdUridine_synth_cat_dom_sf"/>
</dbReference>
<dbReference type="eggNOG" id="KOG2529">
    <property type="taxonomic scope" value="Eukaryota"/>
</dbReference>
<feature type="domain" description="Pseudouridine synthase II N-terminal" evidence="6">
    <location>
        <begin position="63"/>
        <end position="123"/>
    </location>
</feature>
<proteinExistence type="inferred from homology"/>
<evidence type="ECO:0000256" key="4">
    <source>
        <dbReference type="ARBA" id="ARBA00022694"/>
    </source>
</evidence>
<dbReference type="PANTHER" id="PTHR13767:SF2">
    <property type="entry name" value="PSEUDOURIDYLATE SYNTHASE TRUB1"/>
    <property type="match status" value="1"/>
</dbReference>
<organism evidence="7 8">
    <name type="scientific">Allomyces macrogynus (strain ATCC 38327)</name>
    <name type="common">Allomyces javanicus var. macrogynus</name>
    <dbReference type="NCBI Taxonomy" id="578462"/>
    <lineage>
        <taxon>Eukaryota</taxon>
        <taxon>Fungi</taxon>
        <taxon>Fungi incertae sedis</taxon>
        <taxon>Blastocladiomycota</taxon>
        <taxon>Blastocladiomycetes</taxon>
        <taxon>Blastocladiales</taxon>
        <taxon>Blastocladiaceae</taxon>
        <taxon>Allomyces</taxon>
    </lineage>
</organism>
<comment type="catalytic activity">
    <reaction evidence="1">
        <text>a uridine in mRNA = a pseudouridine in mRNA</text>
        <dbReference type="Rhea" id="RHEA:56644"/>
        <dbReference type="Rhea" id="RHEA-COMP:14658"/>
        <dbReference type="Rhea" id="RHEA-COMP:14659"/>
        <dbReference type="ChEBI" id="CHEBI:65314"/>
        <dbReference type="ChEBI" id="CHEBI:65315"/>
    </reaction>
</comment>
<dbReference type="SUPFAM" id="SSF55120">
    <property type="entry name" value="Pseudouridine synthase"/>
    <property type="match status" value="1"/>
</dbReference>
<dbReference type="InterPro" id="IPR014780">
    <property type="entry name" value="tRNA_psdUridine_synth_TruB"/>
</dbReference>
<dbReference type="GO" id="GO:1990481">
    <property type="term" value="P:mRNA pseudouridine synthesis"/>
    <property type="evidence" value="ECO:0007669"/>
    <property type="project" value="TreeGrafter"/>
</dbReference>
<name>A0A0L0T570_ALLM3</name>
<dbReference type="EMBL" id="GG745361">
    <property type="protein sequence ID" value="KNE69684.1"/>
    <property type="molecule type" value="Genomic_DNA"/>
</dbReference>
<protein>
    <recommendedName>
        <fullName evidence="3">tRNA pseudouridine(55) synthase</fullName>
        <ecNumber evidence="3">5.4.99.25</ecNumber>
    </recommendedName>
</protein>
<dbReference type="EC" id="5.4.99.25" evidence="3"/>
<evidence type="ECO:0000256" key="1">
    <source>
        <dbReference type="ARBA" id="ARBA00001166"/>
    </source>
</evidence>
<evidence type="ECO:0000259" key="6">
    <source>
        <dbReference type="Pfam" id="PF01509"/>
    </source>
</evidence>
<evidence type="ECO:0000313" key="7">
    <source>
        <dbReference type="EMBL" id="KNE69684.1"/>
    </source>
</evidence>
<evidence type="ECO:0000256" key="3">
    <source>
        <dbReference type="ARBA" id="ARBA00012787"/>
    </source>
</evidence>
<reference evidence="7 8" key="1">
    <citation type="submission" date="2009-11" db="EMBL/GenBank/DDBJ databases">
        <title>Annotation of Allomyces macrogynus ATCC 38327.</title>
        <authorList>
            <consortium name="The Broad Institute Genome Sequencing Platform"/>
            <person name="Russ C."/>
            <person name="Cuomo C."/>
            <person name="Burger G."/>
            <person name="Gray M.W."/>
            <person name="Holland P.W.H."/>
            <person name="King N."/>
            <person name="Lang F.B.F."/>
            <person name="Roger A.J."/>
            <person name="Ruiz-Trillo I."/>
            <person name="Young S.K."/>
            <person name="Zeng Q."/>
            <person name="Gargeya S."/>
            <person name="Fitzgerald M."/>
            <person name="Haas B."/>
            <person name="Abouelleil A."/>
            <person name="Alvarado L."/>
            <person name="Arachchi H.M."/>
            <person name="Berlin A."/>
            <person name="Chapman S.B."/>
            <person name="Gearin G."/>
            <person name="Goldberg J."/>
            <person name="Griggs A."/>
            <person name="Gujja S."/>
            <person name="Hansen M."/>
            <person name="Heiman D."/>
            <person name="Howarth C."/>
            <person name="Larimer J."/>
            <person name="Lui A."/>
            <person name="MacDonald P.J.P."/>
            <person name="McCowen C."/>
            <person name="Montmayeur A."/>
            <person name="Murphy C."/>
            <person name="Neiman D."/>
            <person name="Pearson M."/>
            <person name="Priest M."/>
            <person name="Roberts A."/>
            <person name="Saif S."/>
            <person name="Shea T."/>
            <person name="Sisk P."/>
            <person name="Stolte C."/>
            <person name="Sykes S."/>
            <person name="Wortman J."/>
            <person name="Nusbaum C."/>
            <person name="Birren B."/>
        </authorList>
    </citation>
    <scope>NUCLEOTIDE SEQUENCE [LARGE SCALE GENOMIC DNA]</scope>
    <source>
        <strain evidence="7 8">ATCC 38327</strain>
    </source>
</reference>
<evidence type="ECO:0000256" key="2">
    <source>
        <dbReference type="ARBA" id="ARBA00008999"/>
    </source>
</evidence>
<dbReference type="GO" id="GO:0005634">
    <property type="term" value="C:nucleus"/>
    <property type="evidence" value="ECO:0007669"/>
    <property type="project" value="TreeGrafter"/>
</dbReference>
<comment type="similarity">
    <text evidence="2">Belongs to the pseudouridine synthase TruB family.</text>
</comment>
<dbReference type="Gene3D" id="3.30.2350.10">
    <property type="entry name" value="Pseudouridine synthase"/>
    <property type="match status" value="1"/>
</dbReference>
<accession>A0A0L0T570</accession>
<dbReference type="PANTHER" id="PTHR13767">
    <property type="entry name" value="TRNA-PSEUDOURIDINE SYNTHASE"/>
    <property type="match status" value="1"/>
</dbReference>